<dbReference type="InterPro" id="IPR003856">
    <property type="entry name" value="LPS_length_determ_N"/>
</dbReference>
<feature type="coiled-coil region" evidence="6">
    <location>
        <begin position="178"/>
        <end position="228"/>
    </location>
</feature>
<dbReference type="PANTHER" id="PTHR32309:SF13">
    <property type="entry name" value="FERRIC ENTEROBACTIN TRANSPORT PROTEIN FEPE"/>
    <property type="match status" value="1"/>
</dbReference>
<evidence type="ECO:0000313" key="10">
    <source>
        <dbReference type="EMBL" id="MEC5384406.1"/>
    </source>
</evidence>
<accession>A0ABU6JYD0</accession>
<evidence type="ECO:0000256" key="7">
    <source>
        <dbReference type="SAM" id="Phobius"/>
    </source>
</evidence>
<dbReference type="NCBIfam" id="TIGR03017">
    <property type="entry name" value="EpsF"/>
    <property type="match status" value="1"/>
</dbReference>
<protein>
    <submittedName>
        <fullName evidence="10">Chain length determinant protein EpsF</fullName>
    </submittedName>
</protein>
<keyword evidence="11" id="KW-1185">Reference proteome</keyword>
<evidence type="ECO:0000259" key="9">
    <source>
        <dbReference type="Pfam" id="PF13807"/>
    </source>
</evidence>
<organism evidence="10 11">
    <name type="scientific">Uliginosibacterium silvisoli</name>
    <dbReference type="NCBI Taxonomy" id="3114758"/>
    <lineage>
        <taxon>Bacteria</taxon>
        <taxon>Pseudomonadati</taxon>
        <taxon>Pseudomonadota</taxon>
        <taxon>Betaproteobacteria</taxon>
        <taxon>Rhodocyclales</taxon>
        <taxon>Zoogloeaceae</taxon>
        <taxon>Uliginosibacterium</taxon>
    </lineage>
</organism>
<keyword evidence="2" id="KW-1003">Cell membrane</keyword>
<dbReference type="Pfam" id="PF02706">
    <property type="entry name" value="Wzz"/>
    <property type="match status" value="1"/>
</dbReference>
<proteinExistence type="predicted"/>
<comment type="subcellular location">
    <subcellularLocation>
        <location evidence="1">Cell membrane</location>
        <topology evidence="1">Multi-pass membrane protein</topology>
    </subcellularLocation>
</comment>
<dbReference type="Proteomes" id="UP001331561">
    <property type="component" value="Unassembled WGS sequence"/>
</dbReference>
<evidence type="ECO:0000256" key="6">
    <source>
        <dbReference type="SAM" id="Coils"/>
    </source>
</evidence>
<evidence type="ECO:0000256" key="3">
    <source>
        <dbReference type="ARBA" id="ARBA00022692"/>
    </source>
</evidence>
<evidence type="ECO:0000313" key="11">
    <source>
        <dbReference type="Proteomes" id="UP001331561"/>
    </source>
</evidence>
<name>A0ABU6JYD0_9RHOO</name>
<comment type="caution">
    <text evidence="10">The sequence shown here is derived from an EMBL/GenBank/DDBJ whole genome shotgun (WGS) entry which is preliminary data.</text>
</comment>
<evidence type="ECO:0000259" key="8">
    <source>
        <dbReference type="Pfam" id="PF02706"/>
    </source>
</evidence>
<dbReference type="InterPro" id="IPR050445">
    <property type="entry name" value="Bact_polysacc_biosynth/exp"/>
</dbReference>
<dbReference type="EMBL" id="JAYXHS010000001">
    <property type="protein sequence ID" value="MEC5384406.1"/>
    <property type="molecule type" value="Genomic_DNA"/>
</dbReference>
<feature type="domain" description="Tyrosine-protein kinase G-rich" evidence="9">
    <location>
        <begin position="339"/>
        <end position="416"/>
    </location>
</feature>
<keyword evidence="4 7" id="KW-1133">Transmembrane helix</keyword>
<feature type="transmembrane region" description="Helical" evidence="7">
    <location>
        <begin position="12"/>
        <end position="35"/>
    </location>
</feature>
<dbReference type="Pfam" id="PF13807">
    <property type="entry name" value="GNVR"/>
    <property type="match status" value="1"/>
</dbReference>
<evidence type="ECO:0000256" key="5">
    <source>
        <dbReference type="ARBA" id="ARBA00023136"/>
    </source>
</evidence>
<feature type="domain" description="Polysaccharide chain length determinant N-terminal" evidence="8">
    <location>
        <begin position="3"/>
        <end position="87"/>
    </location>
</feature>
<dbReference type="RefSeq" id="WP_327597385.1">
    <property type="nucleotide sequence ID" value="NZ_JAYXHS010000001.1"/>
</dbReference>
<evidence type="ECO:0000256" key="4">
    <source>
        <dbReference type="ARBA" id="ARBA00022989"/>
    </source>
</evidence>
<sequence length="461" mass="51407">MSFHQLLLVLQARWRLVATIALAVVGVVVTISLILPKQYTAEASVVINTKGMDPISGVQLQVLPSYMATQVDIINSDRVAQRVVKTLKLDQVPAFRTQWEEATKGKGSFESWLGELLNKKLEIKPSRESNVININFKWPDAKAAAALANAFTQAYIDTNLDINVEPAKQYATFFTERLKVMRADVEAAQKQLSDFQRENGITAADERLDVESARLQELSTQLVAAQSQRMDSASRQQQAGNKNAMSPEVLQNPLIANLKADLSRMESQRDEIVRRLGKNHPDYQRSEADIAALKDRIAQESARVVTSLGTSNQVNLQREAELRAALDAQRKKLLLLKNQRDQLTVLQNDVLAAQRAYDTTSQRLTQSSLESQTQQTNIVVLNAATEPADPSSPKIWLNTLLAIVIGAFFAVIAALFAELRDQRVRSPSELTRLLSVPILTNVPRRPQPSRKFFGGFFRRPA</sequence>
<evidence type="ECO:0000256" key="1">
    <source>
        <dbReference type="ARBA" id="ARBA00004651"/>
    </source>
</evidence>
<feature type="coiled-coil region" evidence="6">
    <location>
        <begin position="255"/>
        <end position="356"/>
    </location>
</feature>
<dbReference type="InterPro" id="IPR032807">
    <property type="entry name" value="GNVR"/>
</dbReference>
<feature type="transmembrane region" description="Helical" evidence="7">
    <location>
        <begin position="395"/>
        <end position="417"/>
    </location>
</feature>
<evidence type="ECO:0000256" key="2">
    <source>
        <dbReference type="ARBA" id="ARBA00022475"/>
    </source>
</evidence>
<reference evidence="10 11" key="1">
    <citation type="submission" date="2024-01" db="EMBL/GenBank/DDBJ databases">
        <title>Uliginosibacterium soil sp. nov.</title>
        <authorList>
            <person name="Lv Y."/>
        </authorList>
    </citation>
    <scope>NUCLEOTIDE SEQUENCE [LARGE SCALE GENOMIC DNA]</scope>
    <source>
        <strain evidence="10 11">H3</strain>
    </source>
</reference>
<dbReference type="InterPro" id="IPR017468">
    <property type="entry name" value="Chain_len_reg_EpsF"/>
</dbReference>
<keyword evidence="6" id="KW-0175">Coiled coil</keyword>
<gene>
    <name evidence="10" type="primary">epsF</name>
    <name evidence="10" type="ORF">VVD49_01655</name>
</gene>
<keyword evidence="3 7" id="KW-0812">Transmembrane</keyword>
<keyword evidence="5 7" id="KW-0472">Membrane</keyword>
<dbReference type="PANTHER" id="PTHR32309">
    <property type="entry name" value="TYROSINE-PROTEIN KINASE"/>
    <property type="match status" value="1"/>
</dbReference>